<dbReference type="SMR" id="Q5CSM7"/>
<evidence type="ECO:0000313" key="16">
    <source>
        <dbReference type="EMBL" id="EAK88569.1"/>
    </source>
</evidence>
<dbReference type="InterPro" id="IPR018209">
    <property type="entry name" value="Pyrv_Knase_AS"/>
</dbReference>
<dbReference type="BRENDA" id="2.7.1.40">
    <property type="organism ID" value="1728"/>
</dbReference>
<sequence length="532" mass="57172">IKKFTKMISNDHLKRLASTSAVMSCTLGKATCLGMDKICSPLADNDVTQRKTQIICTIGPSCNNVESLIGLIDKGMSVARLNFSHGDHESHFKTLQNIREAAKARPHSTVGIMLDTKGPEIRTGMLEGGKPIELKAGQTLKITTDYSMLGNSECISCSYSLLPKSVQIGSTVLIADGSLSTQVLEIGDDFIVCKVLNSVTIGERKNMNLPGCKVHLPIIGDKDRHDIVDFALKYNLDFIALSFVQNGADVQLCRQIISENTQYSNGIPSSIKIISKIENLEGVINFDSICSESDGIMVARGDLGMEIPPEKIFVAQKCMISKCNVAGKPVVTATQMLESMIKSNRPTRAEMTDVANAVLDGSDCVMLSGETANGAFPFDAVNVMSRVCAQAETCIDYPVLYHAIHSSVPKPVAVPEAIACSAVESAHDVNAKLIITITETGNTARLISKYRPSQTIIACTAKPEVARGLKIARGVKTYVLNSIHHSEVVISNALALAKEESLIESGDFAIAVHGVKESCPGSCNLMKIVRCP</sequence>
<evidence type="ECO:0000256" key="2">
    <source>
        <dbReference type="ARBA" id="ARBA00004997"/>
    </source>
</evidence>
<keyword evidence="18 19" id="KW-0002">3D-structure</keyword>
<evidence type="ECO:0000256" key="1">
    <source>
        <dbReference type="ARBA" id="ARBA00001958"/>
    </source>
</evidence>
<evidence type="ECO:0000256" key="4">
    <source>
        <dbReference type="ARBA" id="ARBA00012142"/>
    </source>
</evidence>
<reference evidence="19" key="3">
    <citation type="journal article" date="2012" name="PLoS ONE">
        <title>Crystal structure of Cryptosporidium parvum pyruvate kinase.</title>
        <authorList>
            <person name="Cook W.J."/>
            <person name="Senkovich O."/>
            <person name="Aleem K."/>
            <person name="Chattopadhyay D."/>
        </authorList>
    </citation>
    <scope>X-RAY CRYSTALLOGRAPHY (2.50 ANGSTROMS) OF 7-532</scope>
    <scope>DISULFIDE BONDS</scope>
</reference>
<dbReference type="PDBsum" id="4DRS"/>
<evidence type="ECO:0007829" key="20">
    <source>
        <dbReference type="PDB" id="6P0Y"/>
    </source>
</evidence>
<dbReference type="KEGG" id="cpv:cgd1_2040"/>
<keyword evidence="8 13" id="KW-0418">Kinase</keyword>
<evidence type="ECO:0007829" key="19">
    <source>
        <dbReference type="PDB" id="4DRS"/>
    </source>
</evidence>
<keyword evidence="17" id="KW-1185">Reference proteome</keyword>
<dbReference type="InterPro" id="IPR015795">
    <property type="entry name" value="Pyrv_Knase_C"/>
</dbReference>
<dbReference type="AlphaFoldDB" id="Q5CSM7"/>
<dbReference type="GO" id="GO:0000287">
    <property type="term" value="F:magnesium ion binding"/>
    <property type="evidence" value="ECO:0007669"/>
    <property type="project" value="InterPro"/>
</dbReference>
<dbReference type="PDB" id="6P0Y">
    <property type="method" value="X-ray"/>
    <property type="resolution" value="2.60 A"/>
    <property type="chains" value="A/B=7-532"/>
</dbReference>
<proteinExistence type="evidence at protein level"/>
<comment type="pathway">
    <text evidence="2 13">Carbohydrate degradation; glycolysis; pyruvate from D-glyceraldehyde 3-phosphate: step 5/5.</text>
</comment>
<dbReference type="OMA" id="RVHHIGE"/>
<dbReference type="FunFam" id="2.40.33.10:FF:000001">
    <property type="entry name" value="Pyruvate kinase"/>
    <property type="match status" value="1"/>
</dbReference>
<dbReference type="EC" id="2.7.1.40" evidence="4 13"/>
<feature type="disulfide bond" description="Interchain (with C-318)" evidence="19 20">
    <location>
        <position position="32"/>
    </location>
</feature>
<dbReference type="EvolutionaryTrace" id="Q5CSM7"/>
<keyword evidence="7 20" id="KW-0547">Nucleotide-binding</keyword>
<dbReference type="InParanoid" id="Q5CSM7"/>
<evidence type="ECO:0000259" key="14">
    <source>
        <dbReference type="Pfam" id="PF00224"/>
    </source>
</evidence>
<dbReference type="GO" id="GO:0016301">
    <property type="term" value="F:kinase activity"/>
    <property type="evidence" value="ECO:0007669"/>
    <property type="project" value="UniProtKB-KW"/>
</dbReference>
<comment type="caution">
    <text evidence="16">The sequence shown here is derived from an EMBL/GenBank/DDBJ whole genome shotgun (WGS) entry which is preliminary data.</text>
</comment>
<feature type="non-terminal residue" evidence="16">
    <location>
        <position position="1"/>
    </location>
</feature>
<accession>Q5CSM7</accession>
<feature type="domain" description="Pyruvate kinase barrel" evidence="14">
    <location>
        <begin position="50"/>
        <end position="381"/>
    </location>
</feature>
<protein>
    <recommendedName>
        <fullName evidence="4 13">Pyruvate kinase</fullName>
        <ecNumber evidence="4 13">2.7.1.40</ecNumber>
    </recommendedName>
</protein>
<comment type="similarity">
    <text evidence="3 13">Belongs to the pyruvate kinase family.</text>
</comment>
<dbReference type="Gene3D" id="3.40.1380.20">
    <property type="entry name" value="Pyruvate kinase, C-terminal domain"/>
    <property type="match status" value="1"/>
</dbReference>
<gene>
    <name evidence="16" type="ORF">cgd1_2040</name>
</gene>
<dbReference type="InterPro" id="IPR011037">
    <property type="entry name" value="Pyrv_Knase-like_insert_dom_sf"/>
</dbReference>
<comment type="cofactor">
    <cofactor evidence="1">
        <name>K(+)</name>
        <dbReference type="ChEBI" id="CHEBI:29103"/>
    </cofactor>
</comment>
<reference evidence="16 17" key="1">
    <citation type="journal article" date="2004" name="Science">
        <title>Complete genome sequence of the apicomplexan, Cryptosporidium parvum.</title>
        <authorList>
            <person name="Abrahamsen M.S."/>
            <person name="Templeton T.J."/>
            <person name="Enomoto S."/>
            <person name="Abrahante J.E."/>
            <person name="Zhu G."/>
            <person name="Lancto C.A."/>
            <person name="Deng M."/>
            <person name="Liu C."/>
            <person name="Widmer G."/>
            <person name="Tzipori S."/>
            <person name="Buck G.A."/>
            <person name="Xu P."/>
            <person name="Bankier A.T."/>
            <person name="Dear P.H."/>
            <person name="Konfortov B.A."/>
            <person name="Spriggs H.F."/>
            <person name="Iyer L."/>
            <person name="Anantharaman V."/>
            <person name="Aravind L."/>
            <person name="Kapur V."/>
        </authorList>
    </citation>
    <scope>NUCLEOTIDE SEQUENCE [LARGE SCALE GENOMIC DNA]</scope>
    <source>
        <strain evidence="17">Iowa II</strain>
    </source>
</reference>
<keyword evidence="12 16" id="KW-0670">Pyruvate</keyword>
<keyword evidence="6" id="KW-0479">Metal-binding</keyword>
<name>Q5CSM7_CRYPI</name>
<reference evidence="18" key="2">
    <citation type="submission" date="2010-03" db="PDB data bank">
        <title>Crystal structure of CGD1_2040, a pyruvate kinase from cryptosporidium Parvum.</title>
        <authorList>
            <person name="Wernimont A.K."/>
            <person name="Hutchinson A."/>
            <person name="Hassanali A."/>
            <person name="Kozieradzki I."/>
            <person name="Cossar D."/>
            <person name="Bochkarev A."/>
            <person name="Arrowsmith C.H."/>
            <person name="Edwards A.M."/>
            <person name="Bountra C."/>
            <person name="Weigelt J."/>
            <person name="Hui R."/>
            <person name="Hills T."/>
            <person name="Pizarro J.C."/>
        </authorList>
    </citation>
    <scope>X-RAY CRYSTALLOGRAPHY (2.64 ANGSTROMS) OF 17-532</scope>
</reference>
<reference evidence="20" key="4">
    <citation type="journal article" date="2019" name="Protein Sci.">
        <title>An overview of structure, function, and regulation of pyruvate kinases.</title>
        <authorList>
            <person name="Schormann N."/>
            <person name="Hayden K.L."/>
            <person name="Lee P."/>
            <person name="Banerjee S."/>
            <person name="Chattopadhyay D."/>
        </authorList>
    </citation>
    <scope>X-RAY CRYSTALLOGRAPHY (2.60 ANGSTROMS) OF 7-532 IN COMPLEX WITH ADP</scope>
    <scope>DISULFIDE BONDS</scope>
</reference>
<dbReference type="NCBIfam" id="NF004978">
    <property type="entry name" value="PRK06354.1"/>
    <property type="match status" value="1"/>
</dbReference>
<dbReference type="Pfam" id="PF00224">
    <property type="entry name" value="PK"/>
    <property type="match status" value="1"/>
</dbReference>
<dbReference type="PDBsum" id="6P0Y"/>
<dbReference type="Pfam" id="PF02887">
    <property type="entry name" value="PK_C"/>
    <property type="match status" value="1"/>
</dbReference>
<dbReference type="NCBIfam" id="TIGR01064">
    <property type="entry name" value="pyruv_kin"/>
    <property type="match status" value="1"/>
</dbReference>
<feature type="binding site" evidence="20">
    <location>
        <position position="80"/>
    </location>
    <ligand>
        <name>ADP</name>
        <dbReference type="ChEBI" id="CHEBI:456216"/>
    </ligand>
</feature>
<evidence type="ECO:0000256" key="13">
    <source>
        <dbReference type="RuleBase" id="RU000504"/>
    </source>
</evidence>
<evidence type="ECO:0000256" key="7">
    <source>
        <dbReference type="ARBA" id="ARBA00022741"/>
    </source>
</evidence>
<dbReference type="STRING" id="353152.Q5CSM7"/>
<dbReference type="RefSeq" id="XP_628040.1">
    <property type="nucleotide sequence ID" value="XM_628040.1"/>
</dbReference>
<dbReference type="InterPro" id="IPR001697">
    <property type="entry name" value="Pyr_Knase"/>
</dbReference>
<feature type="binding site" evidence="20">
    <location>
        <position position="82"/>
    </location>
    <ligand>
        <name>ADP</name>
        <dbReference type="ChEBI" id="CHEBI:456216"/>
    </ligand>
</feature>
<dbReference type="GO" id="GO:0005524">
    <property type="term" value="F:ATP binding"/>
    <property type="evidence" value="ECO:0007669"/>
    <property type="project" value="UniProtKB-KW"/>
</dbReference>
<evidence type="ECO:0000259" key="15">
    <source>
        <dbReference type="Pfam" id="PF02887"/>
    </source>
</evidence>
<dbReference type="OrthoDB" id="108365at2759"/>
<feature type="binding site" evidence="20">
    <location>
        <position position="122"/>
    </location>
    <ligand>
        <name>ADP</name>
        <dbReference type="ChEBI" id="CHEBI:456216"/>
    </ligand>
</feature>
<feature type="domain" description="Pyruvate kinase C-terminal" evidence="15">
    <location>
        <begin position="416"/>
        <end position="529"/>
    </location>
</feature>
<dbReference type="InterPro" id="IPR036918">
    <property type="entry name" value="Pyrv_Knase_C_sf"/>
</dbReference>
<evidence type="ECO:0000256" key="11">
    <source>
        <dbReference type="ARBA" id="ARBA00023152"/>
    </source>
</evidence>
<evidence type="ECO:0000256" key="5">
    <source>
        <dbReference type="ARBA" id="ARBA00022679"/>
    </source>
</evidence>
<evidence type="ECO:0007829" key="18">
    <source>
        <dbReference type="PDB" id="3MA8"/>
    </source>
</evidence>
<feature type="disulfide bond" description="Interchain (with C-32)" evidence="19 20">
    <location>
        <position position="318"/>
    </location>
</feature>
<keyword evidence="9" id="KW-0067">ATP-binding</keyword>
<keyword evidence="11 13" id="KW-0324">Glycolysis</keyword>
<keyword evidence="10 13" id="KW-0460">Magnesium</keyword>
<evidence type="ECO:0000256" key="6">
    <source>
        <dbReference type="ARBA" id="ARBA00022723"/>
    </source>
</evidence>
<dbReference type="InterPro" id="IPR015813">
    <property type="entry name" value="Pyrv/PenolPyrv_kinase-like_dom"/>
</dbReference>
<feature type="disulfide bond" evidence="20">
    <location>
        <begin position="519"/>
        <end position="523"/>
    </location>
</feature>
<dbReference type="UniPathway" id="UPA00109">
    <property type="reaction ID" value="UER00188"/>
</dbReference>
<feature type="binding site" evidence="20">
    <location>
        <position position="85"/>
    </location>
    <ligand>
        <name>ADP</name>
        <dbReference type="ChEBI" id="CHEBI:456216"/>
    </ligand>
</feature>
<dbReference type="PDB" id="3MA8">
    <property type="method" value="X-ray"/>
    <property type="resolution" value="2.64 A"/>
    <property type="chains" value="A/B=17-532"/>
</dbReference>
<evidence type="ECO:0000256" key="10">
    <source>
        <dbReference type="ARBA" id="ARBA00022842"/>
    </source>
</evidence>
<dbReference type="SUPFAM" id="SSF51621">
    <property type="entry name" value="Phosphoenolpyruvate/pyruvate domain"/>
    <property type="match status" value="1"/>
</dbReference>
<dbReference type="InterPro" id="IPR040442">
    <property type="entry name" value="Pyrv_kinase-like_dom_sf"/>
</dbReference>
<dbReference type="Gene3D" id="3.20.20.60">
    <property type="entry name" value="Phosphoenolpyruvate-binding domains"/>
    <property type="match status" value="1"/>
</dbReference>
<evidence type="ECO:0000256" key="12">
    <source>
        <dbReference type="ARBA" id="ARBA00023317"/>
    </source>
</evidence>
<dbReference type="GeneID" id="3371357"/>
<dbReference type="FunCoup" id="Q5CSM7">
    <property type="interactions" value="25"/>
</dbReference>
<dbReference type="SUPFAM" id="SSF50800">
    <property type="entry name" value="PK beta-barrel domain-like"/>
    <property type="match status" value="1"/>
</dbReference>
<evidence type="ECO:0000256" key="8">
    <source>
        <dbReference type="ARBA" id="ARBA00022777"/>
    </source>
</evidence>
<comment type="catalytic activity">
    <reaction evidence="13">
        <text>pyruvate + ATP = phosphoenolpyruvate + ADP + H(+)</text>
        <dbReference type="Rhea" id="RHEA:18157"/>
        <dbReference type="ChEBI" id="CHEBI:15361"/>
        <dbReference type="ChEBI" id="CHEBI:15378"/>
        <dbReference type="ChEBI" id="CHEBI:30616"/>
        <dbReference type="ChEBI" id="CHEBI:58702"/>
        <dbReference type="ChEBI" id="CHEBI:456216"/>
        <dbReference type="EC" id="2.7.1.40"/>
    </reaction>
</comment>
<keyword evidence="5 13" id="KW-0808">Transferase</keyword>
<dbReference type="InterPro" id="IPR015793">
    <property type="entry name" value="Pyrv_Knase_brl"/>
</dbReference>
<evidence type="ECO:0000256" key="3">
    <source>
        <dbReference type="ARBA" id="ARBA00008663"/>
    </source>
</evidence>
<dbReference type="PDBsum" id="3MA8"/>
<evidence type="ECO:0000313" key="17">
    <source>
        <dbReference type="Proteomes" id="UP000006726"/>
    </source>
</evidence>
<dbReference type="GO" id="GO:0004743">
    <property type="term" value="F:pyruvate kinase activity"/>
    <property type="evidence" value="ECO:0007669"/>
    <property type="project" value="UniProtKB-EC"/>
</dbReference>
<dbReference type="PRINTS" id="PR01050">
    <property type="entry name" value="PYRUVTKNASE"/>
</dbReference>
<dbReference type="GO" id="GO:0030955">
    <property type="term" value="F:potassium ion binding"/>
    <property type="evidence" value="ECO:0007669"/>
    <property type="project" value="InterPro"/>
</dbReference>
<organism evidence="16 17">
    <name type="scientific">Cryptosporidium parvum (strain Iowa II)</name>
    <dbReference type="NCBI Taxonomy" id="353152"/>
    <lineage>
        <taxon>Eukaryota</taxon>
        <taxon>Sar</taxon>
        <taxon>Alveolata</taxon>
        <taxon>Apicomplexa</taxon>
        <taxon>Conoidasida</taxon>
        <taxon>Coccidia</taxon>
        <taxon>Eucoccidiorida</taxon>
        <taxon>Eimeriorina</taxon>
        <taxon>Cryptosporidiidae</taxon>
        <taxon>Cryptosporidium</taxon>
    </lineage>
</organism>
<dbReference type="EMBL" id="AAEE01000006">
    <property type="protein sequence ID" value="EAK88569.1"/>
    <property type="molecule type" value="Genomic_DNA"/>
</dbReference>
<dbReference type="Proteomes" id="UP000006726">
    <property type="component" value="Chromosome 1"/>
</dbReference>
<dbReference type="PANTHER" id="PTHR11817">
    <property type="entry name" value="PYRUVATE KINASE"/>
    <property type="match status" value="1"/>
</dbReference>
<dbReference type="NCBIfam" id="NF004491">
    <property type="entry name" value="PRK05826.1"/>
    <property type="match status" value="1"/>
</dbReference>
<dbReference type="Gene3D" id="2.40.33.10">
    <property type="entry name" value="PK beta-barrel domain-like"/>
    <property type="match status" value="1"/>
</dbReference>
<dbReference type="InterPro" id="IPR015806">
    <property type="entry name" value="Pyrv_Knase_insert_dom_sf"/>
</dbReference>
<dbReference type="PDB" id="4DRS">
    <property type="method" value="X-ray"/>
    <property type="resolution" value="2.50 A"/>
    <property type="chains" value="A/B=7-532"/>
</dbReference>
<dbReference type="SUPFAM" id="SSF52935">
    <property type="entry name" value="PK C-terminal domain-like"/>
    <property type="match status" value="1"/>
</dbReference>
<dbReference type="PROSITE" id="PS00110">
    <property type="entry name" value="PYRUVATE_KINASE"/>
    <property type="match status" value="1"/>
</dbReference>
<evidence type="ECO:0000256" key="9">
    <source>
        <dbReference type="ARBA" id="ARBA00022840"/>
    </source>
</evidence>